<reference evidence="2" key="2">
    <citation type="submission" date="2011-02" db="EMBL/GenBank/DDBJ databases">
        <authorList>
            <person name="MacLean D."/>
        </authorList>
    </citation>
    <scope>NUCLEOTIDE SEQUENCE</scope>
</reference>
<proteinExistence type="predicted"/>
<name>F0W3R5_9STRA</name>
<evidence type="ECO:0000256" key="1">
    <source>
        <dbReference type="SAM" id="MobiDB-lite"/>
    </source>
</evidence>
<sequence>MPSLDITSFPRVTLSAAATTTASLPPAVVTSLPEREHADSPEPPITPSEVCMDMDPTPSPTSAAPSAPMEVDDTTASSSSPPTFHEPVPTANRPTLADILKGYNEIRKDKAAQKAKWKVEMPKPIASDLQAIDQLFEGGRPSWAVLSAHLQAAKPFTIPTAQFSVVLETGQAFIRTPSAQILQSFARDHGNKLVGEFLAAGKIGHVSKLPGGNLRLLVTTEAVCQLLANETVTLLGNQYSFRDFDILGSR</sequence>
<evidence type="ECO:0000313" key="2">
    <source>
        <dbReference type="EMBL" id="CCA15735.1"/>
    </source>
</evidence>
<dbReference type="HOGENOM" id="CLU_097353_0_0_1"/>
<organism evidence="2">
    <name type="scientific">Albugo laibachii Nc14</name>
    <dbReference type="NCBI Taxonomy" id="890382"/>
    <lineage>
        <taxon>Eukaryota</taxon>
        <taxon>Sar</taxon>
        <taxon>Stramenopiles</taxon>
        <taxon>Oomycota</taxon>
        <taxon>Peronosporomycetes</taxon>
        <taxon>Albuginales</taxon>
        <taxon>Albuginaceae</taxon>
        <taxon>Albugo</taxon>
    </lineage>
</organism>
<reference evidence="2" key="1">
    <citation type="journal article" date="2011" name="PLoS Biol.">
        <title>Gene gain and loss during evolution of obligate parasitism in the white rust pathogen of Arabidopsis thaliana.</title>
        <authorList>
            <person name="Kemen E."/>
            <person name="Gardiner A."/>
            <person name="Schultz-Larsen T."/>
            <person name="Kemen A.C."/>
            <person name="Balmuth A.L."/>
            <person name="Robert-Seilaniantz A."/>
            <person name="Bailey K."/>
            <person name="Holub E."/>
            <person name="Studholme D.J."/>
            <person name="Maclean D."/>
            <person name="Jones J.D."/>
        </authorList>
    </citation>
    <scope>NUCLEOTIDE SEQUENCE</scope>
</reference>
<gene>
    <name evidence="2" type="primary">AlNc14C14G1641</name>
    <name evidence="2" type="ORF">ALNC14_018780</name>
</gene>
<feature type="region of interest" description="Disordered" evidence="1">
    <location>
        <begin position="18"/>
        <end position="91"/>
    </location>
</feature>
<feature type="compositionally biased region" description="Low complexity" evidence="1">
    <location>
        <begin position="18"/>
        <end position="30"/>
    </location>
</feature>
<dbReference type="AlphaFoldDB" id="F0W3R5"/>
<protein>
    <submittedName>
        <fullName evidence="2">AlNc14C14G1641 protein</fullName>
    </submittedName>
</protein>
<dbReference type="EMBL" id="FR824059">
    <property type="protein sequence ID" value="CCA15735.1"/>
    <property type="molecule type" value="Genomic_DNA"/>
</dbReference>
<accession>F0W3R5</accession>